<protein>
    <submittedName>
        <fullName evidence="1">Uncharacterized protein</fullName>
    </submittedName>
</protein>
<proteinExistence type="predicted"/>
<organism evidence="1">
    <name type="scientific">uncultured Caudovirales phage</name>
    <dbReference type="NCBI Taxonomy" id="2100421"/>
    <lineage>
        <taxon>Viruses</taxon>
        <taxon>Duplodnaviria</taxon>
        <taxon>Heunggongvirae</taxon>
        <taxon>Uroviricota</taxon>
        <taxon>Caudoviricetes</taxon>
        <taxon>Peduoviridae</taxon>
        <taxon>Maltschvirus</taxon>
        <taxon>Maltschvirus maltsch</taxon>
    </lineage>
</organism>
<reference evidence="1" key="1">
    <citation type="submission" date="2020-05" db="EMBL/GenBank/DDBJ databases">
        <authorList>
            <person name="Chiriac C."/>
            <person name="Salcher M."/>
            <person name="Ghai R."/>
            <person name="Kavagutti S V."/>
        </authorList>
    </citation>
    <scope>NUCLEOTIDE SEQUENCE</scope>
</reference>
<dbReference type="InterPro" id="IPR013320">
    <property type="entry name" value="ConA-like_dom_sf"/>
</dbReference>
<dbReference type="EMBL" id="LR797252">
    <property type="protein sequence ID" value="CAB4196507.1"/>
    <property type="molecule type" value="Genomic_DNA"/>
</dbReference>
<gene>
    <name evidence="1" type="ORF">UFOVP1290_27</name>
</gene>
<sequence length="2374" mass="265688">MQNLRIISVNVIDSSHINIKFTATLTNNLVTSNMSIISDTNNVPDSEVLGLVVNSDTISVVCQPLTQLASYIIKFQSIDSHQFISLNGDAKLFEDGVSNQYIIVGPMEPNNIILDYFKSYFKDNIYTDDDQAIISKYIKSLSIIISRALNDIRQTKNENYLSFDIIDEQHTRGAGPFDRLYEESAYNVSRVGRTLTASNVSLTLSHDVFPSYPITLQKHVNTETLYAGSTDDLGTFNINTLILNFNNEPVTRINSIIFTFLSENAVYNYDIESMGYQLKDSKYAQDFGFSYISLGDNQVKISDKVLDDPNFLINNIFKIDVEYETKDLGRVIDNNSVTLYTSLNSIREVLPPIINVFNLKHAPIVDSNNEIPTLGGISFIDPNNTIGSKHPAFINEIPFRLNSLPVLPGQYSIDYNTGTVYVYGSDLNNDGTGPFPPLATYKYRFTYINDQDYTFDSSSLDVVALPKGNLINTSGTILFDYEQVLIPGKDYNAGLHEEALNERVNNKLLALNVLKTENSPITNVFRIFNETSGEIYTLDRWNDNKIYFKYNNPPNIKQQILERVNFKNIVNELLCVNADMLNGSAIRIFKIPLRNNTIASSTEDSLGSSFNSSATFSKTEIFSIEKWHNRTEDEESNVNRLTSIGEYTIDYTNGIVYCAVSNSQDFSIGTITYKNNIISLQNPHIISVDDIYYRINILDPKNKQFTYTLFDDGFIEPEVLDYSDELFLNDMDIAPYQLYNNSIGVFDSATFIEGVTNQVKFVRSIYEYEDLSYNTNPLNFAQYSSSSGFNITVDSINKQLYDNVYFDGSDYYVLINENIPYLSSNITYDFSVTRLSDSASLWNNSGTIVTGNPLKLILPNINSPVDGDAVSITYTFTINNLSRIIVDYNKGDYFVDYAYLADEILVSYEYGDNVIDFRQNKTLPEGTTYYVTYKAGALRDALLRNFGTLVNVPGLSDIDLEFERERYRDALIAALTSFIKGPTLSAIKSIGKTISHIEPEVIESIFQNWSLGNSLLNPAPITTTGEFQLLPGKFNNGALLNSNQTITMPSNSNIRFEEGTFETWINPQWNGIDNDAELTFNILQDGYVIDGNKVFVGSAEYHPIISDGLFSVNKNSNVFGAPNKNKDGVYVYYHDDSSGSFKRWFVEILDGYVSGPSTKYEIKIISNGSFYDTKSITLPKPANITMFTGNNNVKFTLTTSGATDEGFTFISDIEHYILDVGMETGKNRLSIYKNISGYMNFRVIDKNKNPFSVAADVSSWTEGELHHVAASWKLNTKNNKDEMHLFLDGFEVPNIIKYGQKLRPYLHEKFNTVNPEEIIGLIDKDIVSSIDLHTNSGTASVSSSINFSSYNINPGDKIFIDETGFSSSGYTILSINGQTLTLTENMPLTLSDARFSVNRTDFTVTSDINTVPNIAVTTISYMLTGDDINGAISSDTLTSSIDFSAQNVEPGYLIKIDDNSIDIVYTILQVSGTTLTINDNLPSNIVNKTFRIYTNIENEIPGIRAVLPSYSISKDVDFNNILTISNSVKTGDLILIRTLGLNNKRVRKNYYIWSDSQENILMTRLPAPISLDEVKITKIILPSTVINSNNSTISLGRLTSNNLNAVQTSESFFGRTLNIILSGTNIDFSASVDVTIDGYIAGNILTNEVVSFSDYGVLDSVNQYLLINSVTVAVTPININKDAALIIIKEKHPITKGESSAFVPIIRYSYETNSGTTLYLDGYASVRDDNNIFSGSDIGNYIVISSPITVAGFYIITGISQDRKSLTLQSTLTSYQMPIVSFTNGYYKIMNVSQYRSGLQNGFFTFENSAMPGQAYFLDHGFYELDYCTYASIHLDPINSPIYFGSNFAGTNQLNGIIDQVKIYSVMLTDTRIGETIPSIQKSITKDFNSLKPLIKDSTTLSLIDFNSYPFTNMADFYINSNMEDTKNHFQSSIVVNSNFGNSLAFLQDPIVLSNNGILNTRKEGTIEFWVNPLFDTANDPNSRFYFDAYGAVIENTVSTDNVSVKISTPASQIISVKINGDDSDYFSGGKLEIDTQKAIQETITSTSNSVVSVTQPILQVITVKIANDLTGIDYFSNGSISSDKMTIYLGKLLPSSTVSVIVTYQTTNNNNDTYNTQIIRLNKKLPYQKTKVIVNYIPKGLQGDRLSIFKDQLGYINFAINASNHNYVVCAETRWAANTWHRIKASYRLNNNLGLDEMRLFLDGYEYSEVFTGSGLIFGKYPTIVDPTVSFDGYAIGSIKFKDPINNLFIGSQYTYENPIFSLVDNFRISNISRPIYAPYGESLDVNYSTNLDMVFPVTSDLYTTYLLDFNTFRILNEDFTVIKNRNTGLFDFSVNIFDSLGIINSSIKSKEALETLIKILKPANSRVFISYI</sequence>
<dbReference type="SUPFAM" id="SSF49899">
    <property type="entry name" value="Concanavalin A-like lectins/glucanases"/>
    <property type="match status" value="2"/>
</dbReference>
<name>A0A6J5RQF0_9CAUD</name>
<accession>A0A6J5RQF0</accession>
<evidence type="ECO:0000313" key="1">
    <source>
        <dbReference type="EMBL" id="CAB4196507.1"/>
    </source>
</evidence>